<evidence type="ECO:0000313" key="3">
    <source>
        <dbReference type="EMBL" id="NME52163.1"/>
    </source>
</evidence>
<evidence type="ECO:0008006" key="5">
    <source>
        <dbReference type="Google" id="ProtNLM"/>
    </source>
</evidence>
<evidence type="ECO:0000256" key="2">
    <source>
        <dbReference type="SAM" id="SignalP"/>
    </source>
</evidence>
<dbReference type="Proteomes" id="UP000522333">
    <property type="component" value="Unassembled WGS sequence"/>
</dbReference>
<dbReference type="PROSITE" id="PS51257">
    <property type="entry name" value="PROKAR_LIPOPROTEIN"/>
    <property type="match status" value="1"/>
</dbReference>
<evidence type="ECO:0000256" key="1">
    <source>
        <dbReference type="SAM" id="MobiDB-lite"/>
    </source>
</evidence>
<name>A0A848CIS0_9BACT</name>
<accession>A0A848CIS0</accession>
<feature type="chain" id="PRO_5032284053" description="DUF2939 domain-containing protein" evidence="2">
    <location>
        <begin position="26"/>
        <end position="225"/>
    </location>
</feature>
<protein>
    <recommendedName>
        <fullName evidence="5">DUF2939 domain-containing protein</fullName>
    </recommendedName>
</protein>
<dbReference type="EMBL" id="JABAFY010000018">
    <property type="protein sequence ID" value="NME52163.1"/>
    <property type="molecule type" value="Genomic_DNA"/>
</dbReference>
<comment type="caution">
    <text evidence="3">The sequence shown here is derived from an EMBL/GenBank/DDBJ whole genome shotgun (WGS) entry which is preliminary data.</text>
</comment>
<sequence>MEDPMRKNCRSLLLASLALTCGLLASCLSSGPEKPLGAMADAMEKNDSAAFLAQMDMPLFAANEARNMTNENEALNMLDSLGQDLGLGGMDQLLGSALNMEDKLRKSLTRGVSTGELMAHCRKAERPDCPWVPESLRNAKVVELGPDAAVASVTTPAGMTSWLALRKQGETWRVVGRAVMENMARAFAQAGSQTKAAPAAPAKAQQPAAKPAPKPAPKGDGAVTL</sequence>
<feature type="compositionally biased region" description="Low complexity" evidence="1">
    <location>
        <begin position="195"/>
        <end position="209"/>
    </location>
</feature>
<keyword evidence="2" id="KW-0732">Signal</keyword>
<proteinExistence type="predicted"/>
<feature type="signal peptide" evidence="2">
    <location>
        <begin position="1"/>
        <end position="25"/>
    </location>
</feature>
<evidence type="ECO:0000313" key="4">
    <source>
        <dbReference type="Proteomes" id="UP000522333"/>
    </source>
</evidence>
<reference evidence="3 4" key="1">
    <citation type="submission" date="2020-04" db="EMBL/GenBank/DDBJ databases">
        <authorList>
            <person name="Hitch T.C.A."/>
            <person name="Wylensek D."/>
            <person name="Clavel T."/>
        </authorList>
    </citation>
    <scope>NUCLEOTIDE SEQUENCE [LARGE SCALE GENOMIC DNA]</scope>
    <source>
        <strain evidence="3 4">PG-251-APC-1</strain>
    </source>
</reference>
<dbReference type="AlphaFoldDB" id="A0A848CIS0"/>
<gene>
    <name evidence="3" type="ORF">HF854_06400</name>
</gene>
<organism evidence="3 4">
    <name type="scientific">Desulfovibrio piger</name>
    <dbReference type="NCBI Taxonomy" id="901"/>
    <lineage>
        <taxon>Bacteria</taxon>
        <taxon>Pseudomonadati</taxon>
        <taxon>Thermodesulfobacteriota</taxon>
        <taxon>Desulfovibrionia</taxon>
        <taxon>Desulfovibrionales</taxon>
        <taxon>Desulfovibrionaceae</taxon>
        <taxon>Desulfovibrio</taxon>
    </lineage>
</organism>
<feature type="region of interest" description="Disordered" evidence="1">
    <location>
        <begin position="190"/>
        <end position="225"/>
    </location>
</feature>